<keyword evidence="7 8" id="KW-0472">Membrane</keyword>
<reference evidence="9 10" key="1">
    <citation type="submission" date="2016-09" db="EMBL/GenBank/DDBJ databases">
        <title>Genome sequence of Eubacterium angustum.</title>
        <authorList>
            <person name="Poehlein A."/>
            <person name="Daniel R."/>
        </authorList>
    </citation>
    <scope>NUCLEOTIDE SEQUENCE [LARGE SCALE GENOMIC DNA]</scope>
    <source>
        <strain evidence="9 10">DSM 1989</strain>
    </source>
</reference>
<feature type="transmembrane region" description="Helical" evidence="8">
    <location>
        <begin position="37"/>
        <end position="61"/>
    </location>
</feature>
<keyword evidence="3" id="KW-0813">Transport</keyword>
<keyword evidence="4" id="KW-1003">Cell membrane</keyword>
<feature type="transmembrane region" description="Helical" evidence="8">
    <location>
        <begin position="222"/>
        <end position="246"/>
    </location>
</feature>
<dbReference type="PANTHER" id="PTHR21716:SF53">
    <property type="entry name" value="PERMEASE PERM-RELATED"/>
    <property type="match status" value="1"/>
</dbReference>
<evidence type="ECO:0000256" key="1">
    <source>
        <dbReference type="ARBA" id="ARBA00004651"/>
    </source>
</evidence>
<dbReference type="Pfam" id="PF01594">
    <property type="entry name" value="AI-2E_transport"/>
    <property type="match status" value="1"/>
</dbReference>
<keyword evidence="6 8" id="KW-1133">Transmembrane helix</keyword>
<comment type="subcellular location">
    <subcellularLocation>
        <location evidence="1">Cell membrane</location>
        <topology evidence="1">Multi-pass membrane protein</topology>
    </subcellularLocation>
</comment>
<evidence type="ECO:0000256" key="6">
    <source>
        <dbReference type="ARBA" id="ARBA00022989"/>
    </source>
</evidence>
<comment type="similarity">
    <text evidence="2">Belongs to the autoinducer-2 exporter (AI-2E) (TC 2.A.86) family.</text>
</comment>
<evidence type="ECO:0000256" key="7">
    <source>
        <dbReference type="ARBA" id="ARBA00023136"/>
    </source>
</evidence>
<name>A0A1S1V6Z0_9FIRM</name>
<dbReference type="InterPro" id="IPR002549">
    <property type="entry name" value="AI-2E-like"/>
</dbReference>
<dbReference type="STRING" id="39480.EUAN_16700"/>
<keyword evidence="5 8" id="KW-0812">Transmembrane</keyword>
<evidence type="ECO:0000256" key="8">
    <source>
        <dbReference type="SAM" id="Phobius"/>
    </source>
</evidence>
<evidence type="ECO:0000256" key="5">
    <source>
        <dbReference type="ARBA" id="ARBA00022692"/>
    </source>
</evidence>
<feature type="transmembrane region" description="Helical" evidence="8">
    <location>
        <begin position="12"/>
        <end position="31"/>
    </location>
</feature>
<gene>
    <name evidence="9" type="primary">tqsA_2</name>
    <name evidence="9" type="ORF">EUAN_16700</name>
</gene>
<feature type="transmembrane region" description="Helical" evidence="8">
    <location>
        <begin position="323"/>
        <end position="354"/>
    </location>
</feature>
<evidence type="ECO:0000256" key="4">
    <source>
        <dbReference type="ARBA" id="ARBA00022475"/>
    </source>
</evidence>
<evidence type="ECO:0000256" key="2">
    <source>
        <dbReference type="ARBA" id="ARBA00009773"/>
    </source>
</evidence>
<sequence>MKISNSIKRYFPVMGLIIFTLLSIELLRNFQLVSEKILGLVSIVEPFIYSFIIAYVLNPIVKLFERVYGGKRVASVLSTYLALGLLVVMVAVYVFPKIWGNIYDLYINFPMIVREVREWSIGIGNNEKVRTVLALGGIDDLRADAIFLKLSEYIQSYSAYMIKATVSTTVKFGKWIFGLIVSIYVLVYKEYYKAFFIKIMLKFFGKRKSRKFFRLSRTIHKMIGMYIGTKALDSMIIGGIALVGLLIMDSPFAFLLSFIVFVTNMVPYFGPFVGMAVTSTVHLFYSVELAVTSLVFLFLVQQFDAWFLDPKMIGNKVGLNPFLVIFAVTIGGGLYGPIGMLLATPVMATIKIYLDIFLKRREVLR</sequence>
<comment type="caution">
    <text evidence="9">The sequence shown here is derived from an EMBL/GenBank/DDBJ whole genome shotgun (WGS) entry which is preliminary data.</text>
</comment>
<keyword evidence="10" id="KW-1185">Reference proteome</keyword>
<dbReference type="AlphaFoldDB" id="A0A1S1V6Z0"/>
<dbReference type="GO" id="GO:0005886">
    <property type="term" value="C:plasma membrane"/>
    <property type="evidence" value="ECO:0007669"/>
    <property type="project" value="UniProtKB-SubCell"/>
</dbReference>
<dbReference type="EMBL" id="MKIE01000006">
    <property type="protein sequence ID" value="OHW61907.1"/>
    <property type="molecule type" value="Genomic_DNA"/>
</dbReference>
<feature type="transmembrane region" description="Helical" evidence="8">
    <location>
        <begin position="282"/>
        <end position="303"/>
    </location>
</feature>
<feature type="transmembrane region" description="Helical" evidence="8">
    <location>
        <begin position="175"/>
        <end position="201"/>
    </location>
</feature>
<dbReference type="Proteomes" id="UP000180254">
    <property type="component" value="Unassembled WGS sequence"/>
</dbReference>
<evidence type="ECO:0000313" key="9">
    <source>
        <dbReference type="EMBL" id="OHW61907.1"/>
    </source>
</evidence>
<dbReference type="RefSeq" id="WP_169817367.1">
    <property type="nucleotide sequence ID" value="NZ_MKIE01000006.1"/>
</dbReference>
<dbReference type="GO" id="GO:0055085">
    <property type="term" value="P:transmembrane transport"/>
    <property type="evidence" value="ECO:0007669"/>
    <property type="project" value="TreeGrafter"/>
</dbReference>
<accession>A0A1S1V6Z0</accession>
<evidence type="ECO:0000313" key="10">
    <source>
        <dbReference type="Proteomes" id="UP000180254"/>
    </source>
</evidence>
<feature type="transmembrane region" description="Helical" evidence="8">
    <location>
        <begin position="73"/>
        <end position="95"/>
    </location>
</feature>
<feature type="transmembrane region" description="Helical" evidence="8">
    <location>
        <begin position="252"/>
        <end position="270"/>
    </location>
</feature>
<proteinExistence type="inferred from homology"/>
<organism evidence="9 10">
    <name type="scientific">Andreesenia angusta</name>
    <dbReference type="NCBI Taxonomy" id="39480"/>
    <lineage>
        <taxon>Bacteria</taxon>
        <taxon>Bacillati</taxon>
        <taxon>Bacillota</taxon>
        <taxon>Tissierellia</taxon>
        <taxon>Tissierellales</taxon>
        <taxon>Gottschalkiaceae</taxon>
        <taxon>Andreesenia</taxon>
    </lineage>
</organism>
<protein>
    <submittedName>
        <fullName evidence="9">AI-2 transport protein TqsA</fullName>
    </submittedName>
</protein>
<evidence type="ECO:0000256" key="3">
    <source>
        <dbReference type="ARBA" id="ARBA00022448"/>
    </source>
</evidence>
<dbReference type="PANTHER" id="PTHR21716">
    <property type="entry name" value="TRANSMEMBRANE PROTEIN"/>
    <property type="match status" value="1"/>
</dbReference>